<gene>
    <name evidence="3" type="primary">M1-361</name>
    <name evidence="3" type="ORF">PPSC2_01125</name>
</gene>
<protein>
    <submittedName>
        <fullName evidence="3">M1-361</fullName>
    </submittedName>
</protein>
<feature type="compositionally biased region" description="Polar residues" evidence="1">
    <location>
        <begin position="153"/>
        <end position="162"/>
    </location>
</feature>
<feature type="compositionally biased region" description="Basic and acidic residues" evidence="1">
    <location>
        <begin position="163"/>
        <end position="183"/>
    </location>
</feature>
<sequence>MKVKYTVGLILLLLLSACNTESEQAVKDVTSKVEDQVSNVSDKDNEHVLAVKNGHFKAYVNQPIGETFSKFFSDNTWKYFKAQSGEDIVEFTGYMMYRHTKVKARLQFIVGKEDEFEASALSFNDVPQDELMKASVLKTVFEENEVDDGGNTEGNKAQATEKSTAHKNDPSKEQPKAEDKKTTSRKDIFSTFDYDQKKKLNLFFSNLSEAYMGNFNINDYDKEVLIDFAVKHNQINYGKRITTVENNQQFTDKLNSKYVVQTIKRFFDISVKPESTSTYPLVGSSYQWDTADGEQYMDFSQVENFYDNGNGTYKAKIQIYTSDFESQGDSILYEPKDQAWGNDVGFDTRGVAEAIVKKAKVGSKDTYQVIDYRVRY</sequence>
<keyword evidence="2" id="KW-0732">Signal</keyword>
<dbReference type="EMBL" id="CP002213">
    <property type="protein sequence ID" value="ADO54209.1"/>
    <property type="molecule type" value="Genomic_DNA"/>
</dbReference>
<feature type="chain" id="PRO_5038549973" evidence="2">
    <location>
        <begin position="21"/>
        <end position="376"/>
    </location>
</feature>
<dbReference type="PATRIC" id="fig|886882.15.peg.213"/>
<evidence type="ECO:0000256" key="1">
    <source>
        <dbReference type="SAM" id="MobiDB-lite"/>
    </source>
</evidence>
<proteinExistence type="predicted"/>
<dbReference type="AlphaFoldDB" id="E3EC66"/>
<evidence type="ECO:0000313" key="3">
    <source>
        <dbReference type="EMBL" id="ADO54209.1"/>
    </source>
</evidence>
<feature type="region of interest" description="Disordered" evidence="1">
    <location>
        <begin position="144"/>
        <end position="183"/>
    </location>
</feature>
<dbReference type="OrthoDB" id="2943910at2"/>
<dbReference type="KEGG" id="ppm:PPSC2_01125"/>
<feature type="signal peptide" evidence="2">
    <location>
        <begin position="1"/>
        <end position="20"/>
    </location>
</feature>
<accession>E3EC66</accession>
<dbReference type="Proteomes" id="UP000006868">
    <property type="component" value="Chromosome"/>
</dbReference>
<evidence type="ECO:0000313" key="4">
    <source>
        <dbReference type="Proteomes" id="UP000006868"/>
    </source>
</evidence>
<reference evidence="3 4" key="1">
    <citation type="journal article" date="2011" name="J. Bacteriol.">
        <title>Complete genome sequence of Paenibacillus polymyxa SC2, a strain of plant growth-promoting Rhizobacterium with broad-spectrum antimicrobial activity.</title>
        <authorList>
            <person name="Ma M."/>
            <person name="Wang C."/>
            <person name="Ding Y."/>
            <person name="Li L."/>
            <person name="Shen D."/>
            <person name="Jiang X."/>
            <person name="Guan D."/>
            <person name="Cao F."/>
            <person name="Chen H."/>
            <person name="Feng R."/>
            <person name="Wang X."/>
            <person name="Ge Y."/>
            <person name="Yao L."/>
            <person name="Bing X."/>
            <person name="Yang X."/>
            <person name="Li J."/>
            <person name="Du B."/>
        </authorList>
    </citation>
    <scope>NUCLEOTIDE SEQUENCE [LARGE SCALE GENOMIC DNA]</scope>
    <source>
        <strain evidence="3 4">SC2</strain>
    </source>
</reference>
<name>E3EC66_PAEPS</name>
<dbReference type="HOGENOM" id="CLU_735384_0_0_9"/>
<organism evidence="3 4">
    <name type="scientific">Paenibacillus polymyxa (strain SC2)</name>
    <name type="common">Bacillus polymyxa</name>
    <dbReference type="NCBI Taxonomy" id="886882"/>
    <lineage>
        <taxon>Bacteria</taxon>
        <taxon>Bacillati</taxon>
        <taxon>Bacillota</taxon>
        <taxon>Bacilli</taxon>
        <taxon>Bacillales</taxon>
        <taxon>Paenibacillaceae</taxon>
        <taxon>Paenibacillus</taxon>
    </lineage>
</organism>
<dbReference type="eggNOG" id="ENOG5033CTQ">
    <property type="taxonomic scope" value="Bacteria"/>
</dbReference>
<dbReference type="PROSITE" id="PS51257">
    <property type="entry name" value="PROKAR_LIPOPROTEIN"/>
    <property type="match status" value="1"/>
</dbReference>
<evidence type="ECO:0000256" key="2">
    <source>
        <dbReference type="SAM" id="SignalP"/>
    </source>
</evidence>
<dbReference type="RefSeq" id="WP_013368852.1">
    <property type="nucleotide sequence ID" value="NC_014622.2"/>
</dbReference>